<accession>A0A0R0CKD8</accession>
<evidence type="ECO:0000313" key="2">
    <source>
        <dbReference type="Proteomes" id="UP000050864"/>
    </source>
</evidence>
<dbReference type="EMBL" id="LDJI01000006">
    <property type="protein sequence ID" value="KRG65651.1"/>
    <property type="molecule type" value="Genomic_DNA"/>
</dbReference>
<dbReference type="Proteomes" id="UP000050864">
    <property type="component" value="Unassembled WGS sequence"/>
</dbReference>
<proteinExistence type="predicted"/>
<protein>
    <submittedName>
        <fullName evidence="1">Uncharacterized protein</fullName>
    </submittedName>
</protein>
<reference evidence="1 2" key="1">
    <citation type="submission" date="2015-05" db="EMBL/GenBank/DDBJ databases">
        <title>Genome sequencing and analysis of members of genus Stenotrophomonas.</title>
        <authorList>
            <person name="Patil P.P."/>
            <person name="Midha S."/>
            <person name="Patil P.B."/>
        </authorList>
    </citation>
    <scope>NUCLEOTIDE SEQUENCE [LARGE SCALE GENOMIC DNA]</scope>
    <source>
        <strain evidence="1 2">DSM 18929</strain>
    </source>
</reference>
<organism evidence="1 2">
    <name type="scientific">Stenotrophomonas humi</name>
    <dbReference type="NCBI Taxonomy" id="405444"/>
    <lineage>
        <taxon>Bacteria</taxon>
        <taxon>Pseudomonadati</taxon>
        <taxon>Pseudomonadota</taxon>
        <taxon>Gammaproteobacteria</taxon>
        <taxon>Lysobacterales</taxon>
        <taxon>Lysobacteraceae</taxon>
        <taxon>Stenotrophomonas</taxon>
    </lineage>
</organism>
<comment type="caution">
    <text evidence="1">The sequence shown here is derived from an EMBL/GenBank/DDBJ whole genome shotgun (WGS) entry which is preliminary data.</text>
</comment>
<dbReference type="PATRIC" id="fig|405444.3.peg.3407"/>
<dbReference type="AlphaFoldDB" id="A0A0R0CKD8"/>
<sequence length="67" mass="7177">MGAIQELLAMSFDASQAEDDDRSPDTLRLSPSLQEGLNAAAITLFYTAADAMTALRDNDHNCWGTSA</sequence>
<evidence type="ECO:0000313" key="1">
    <source>
        <dbReference type="EMBL" id="KRG65651.1"/>
    </source>
</evidence>
<gene>
    <name evidence="1" type="ORF">ABB26_03680</name>
</gene>
<name>A0A0R0CKD8_9GAMM</name>
<keyword evidence="2" id="KW-1185">Reference proteome</keyword>